<keyword evidence="3" id="KW-1003">Cell membrane</keyword>
<evidence type="ECO:0000256" key="1">
    <source>
        <dbReference type="ARBA" id="ARBA00004141"/>
    </source>
</evidence>
<dbReference type="EMBL" id="QRDJ01000008">
    <property type="protein sequence ID" value="REC94233.1"/>
    <property type="molecule type" value="Genomic_DNA"/>
</dbReference>
<evidence type="ECO:0000313" key="8">
    <source>
        <dbReference type="EMBL" id="REC94233.1"/>
    </source>
</evidence>
<keyword evidence="5 7" id="KW-1133">Transmembrane helix</keyword>
<feature type="transmembrane region" description="Helical" evidence="7">
    <location>
        <begin position="230"/>
        <end position="250"/>
    </location>
</feature>
<keyword evidence="2" id="KW-0813">Transport</keyword>
<dbReference type="PANTHER" id="PTHR36838:SF1">
    <property type="entry name" value="SLR1864 PROTEIN"/>
    <property type="match status" value="1"/>
</dbReference>
<sequence>MNVLSITAPIFMLIALGYAAVMWGVVSREHIQGLGRLVVNFALPALIIRALSENALADVFDAHYLLAYGLGSLLTFSAGLFLAWRVQRHRLDYAAISAMGMATANSGFIGYPIAVMVIGPTAGVALALCMLIENMMMIPLGLALAEAGSQQGISIRKTIMTTARRLVRNPIIIAIVSGALISLSGLSIPAPFYKALDMLADASAPVALFVIGGTLYGLKVQGMYRDIGQITLAKLVCHPLLVLACFQIFPIDNTELMAGALLIASAPMLSVYPIFGVRFSMDKLCAAALLAATVTSFITISATIWMIHQSGA</sequence>
<dbReference type="Proteomes" id="UP000256334">
    <property type="component" value="Unassembled WGS sequence"/>
</dbReference>
<dbReference type="AlphaFoldDB" id="A0A3D9DTZ1"/>
<evidence type="ECO:0000256" key="4">
    <source>
        <dbReference type="ARBA" id="ARBA00022692"/>
    </source>
</evidence>
<feature type="transmembrane region" description="Helical" evidence="7">
    <location>
        <begin position="287"/>
        <end position="307"/>
    </location>
</feature>
<dbReference type="InterPro" id="IPR004776">
    <property type="entry name" value="Mem_transp_PIN-like"/>
</dbReference>
<keyword evidence="6 7" id="KW-0472">Membrane</keyword>
<name>A0A3D9DTZ1_9GAMM</name>
<comment type="subcellular location">
    <subcellularLocation>
        <location evidence="1">Membrane</location>
        <topology evidence="1">Multi-pass membrane protein</topology>
    </subcellularLocation>
</comment>
<accession>A0A3D9DTZ1</accession>
<comment type="caution">
    <text evidence="8">The sequence shown here is derived from an EMBL/GenBank/DDBJ whole genome shotgun (WGS) entry which is preliminary data.</text>
</comment>
<feature type="transmembrane region" description="Helical" evidence="7">
    <location>
        <begin position="124"/>
        <end position="145"/>
    </location>
</feature>
<feature type="transmembrane region" description="Helical" evidence="7">
    <location>
        <begin position="6"/>
        <end position="26"/>
    </location>
</feature>
<evidence type="ECO:0008006" key="10">
    <source>
        <dbReference type="Google" id="ProtNLM"/>
    </source>
</evidence>
<evidence type="ECO:0000256" key="6">
    <source>
        <dbReference type="ARBA" id="ARBA00023136"/>
    </source>
</evidence>
<dbReference type="PANTHER" id="PTHR36838">
    <property type="entry name" value="AUXIN EFFLUX CARRIER FAMILY PROTEIN"/>
    <property type="match status" value="1"/>
</dbReference>
<dbReference type="GO" id="GO:0016020">
    <property type="term" value="C:membrane"/>
    <property type="evidence" value="ECO:0007669"/>
    <property type="project" value="UniProtKB-SubCell"/>
</dbReference>
<reference evidence="8 9" key="1">
    <citation type="submission" date="2018-07" db="EMBL/GenBank/DDBJ databases">
        <title>Genomic Encyclopedia of Type Strains, Phase IV (KMG-IV): sequencing the most valuable type-strain genomes for metagenomic binning, comparative biology and taxonomic classification.</title>
        <authorList>
            <person name="Goeker M."/>
        </authorList>
    </citation>
    <scope>NUCLEOTIDE SEQUENCE [LARGE SCALE GENOMIC DNA]</scope>
    <source>
        <strain evidence="8 9">DSM 14324</strain>
    </source>
</reference>
<feature type="transmembrane region" description="Helical" evidence="7">
    <location>
        <begin position="64"/>
        <end position="84"/>
    </location>
</feature>
<gene>
    <name evidence="8" type="ORF">C8D72_2603</name>
</gene>
<evidence type="ECO:0000256" key="2">
    <source>
        <dbReference type="ARBA" id="ARBA00022448"/>
    </source>
</evidence>
<dbReference type="Pfam" id="PF03547">
    <property type="entry name" value="Mem_trans"/>
    <property type="match status" value="1"/>
</dbReference>
<evidence type="ECO:0000256" key="5">
    <source>
        <dbReference type="ARBA" id="ARBA00022989"/>
    </source>
</evidence>
<organism evidence="8 9">
    <name type="scientific">Kushneria indalinina DSM 14324</name>
    <dbReference type="NCBI Taxonomy" id="1122140"/>
    <lineage>
        <taxon>Bacteria</taxon>
        <taxon>Pseudomonadati</taxon>
        <taxon>Pseudomonadota</taxon>
        <taxon>Gammaproteobacteria</taxon>
        <taxon>Oceanospirillales</taxon>
        <taxon>Halomonadaceae</taxon>
        <taxon>Kushneria</taxon>
    </lineage>
</organism>
<evidence type="ECO:0000256" key="3">
    <source>
        <dbReference type="ARBA" id="ARBA00022475"/>
    </source>
</evidence>
<dbReference type="RefSeq" id="WP_245955255.1">
    <property type="nucleotide sequence ID" value="NZ_QRDJ01000008.1"/>
</dbReference>
<evidence type="ECO:0000256" key="7">
    <source>
        <dbReference type="SAM" id="Phobius"/>
    </source>
</evidence>
<feature type="transmembrane region" description="Helical" evidence="7">
    <location>
        <begin position="198"/>
        <end position="218"/>
    </location>
</feature>
<proteinExistence type="predicted"/>
<protein>
    <recommendedName>
        <fullName evidence="10">Permease</fullName>
    </recommendedName>
</protein>
<keyword evidence="9" id="KW-1185">Reference proteome</keyword>
<feature type="transmembrane region" description="Helical" evidence="7">
    <location>
        <begin position="96"/>
        <end position="118"/>
    </location>
</feature>
<keyword evidence="4 7" id="KW-0812">Transmembrane</keyword>
<evidence type="ECO:0000313" key="9">
    <source>
        <dbReference type="Proteomes" id="UP000256334"/>
    </source>
</evidence>
<dbReference type="GO" id="GO:0055085">
    <property type="term" value="P:transmembrane transport"/>
    <property type="evidence" value="ECO:0007669"/>
    <property type="project" value="InterPro"/>
</dbReference>
<feature type="transmembrane region" description="Helical" evidence="7">
    <location>
        <begin position="33"/>
        <end position="52"/>
    </location>
</feature>
<feature type="transmembrane region" description="Helical" evidence="7">
    <location>
        <begin position="256"/>
        <end position="275"/>
    </location>
</feature>
<feature type="transmembrane region" description="Helical" evidence="7">
    <location>
        <begin position="166"/>
        <end position="186"/>
    </location>
</feature>